<keyword evidence="5" id="KW-0963">Cytoplasm</keyword>
<dbReference type="NCBIfam" id="TIGR00757">
    <property type="entry name" value="RNaseEG"/>
    <property type="match status" value="1"/>
</dbReference>
<evidence type="ECO:0000313" key="17">
    <source>
        <dbReference type="EMBL" id="BEQ14820.1"/>
    </source>
</evidence>
<dbReference type="GO" id="GO:0004519">
    <property type="term" value="F:endonuclease activity"/>
    <property type="evidence" value="ECO:0007669"/>
    <property type="project" value="UniProtKB-KW"/>
</dbReference>
<reference evidence="18" key="1">
    <citation type="journal article" date="2023" name="Arch. Microbiol.">
        <title>Desulfoferula mesophilus gen. nov. sp. nov., a mesophilic sulfate-reducing bacterium isolated from a brackish lake sediment.</title>
        <authorList>
            <person name="Watanabe T."/>
            <person name="Yabe T."/>
            <person name="Tsuji J.M."/>
            <person name="Fukui M."/>
        </authorList>
    </citation>
    <scope>NUCLEOTIDE SEQUENCE [LARGE SCALE GENOMIC DNA]</scope>
    <source>
        <strain evidence="18">12FAK</strain>
    </source>
</reference>
<dbReference type="InterPro" id="IPR019307">
    <property type="entry name" value="RNA-bd_AU-1/RNase_E/G"/>
</dbReference>
<evidence type="ECO:0000256" key="14">
    <source>
        <dbReference type="ARBA" id="ARBA00022842"/>
    </source>
</evidence>
<keyword evidence="10" id="KW-0479">Metal-binding</keyword>
<dbReference type="AlphaFoldDB" id="A0AAU9EDC0"/>
<evidence type="ECO:0000256" key="13">
    <source>
        <dbReference type="ARBA" id="ARBA00022801"/>
    </source>
</evidence>
<keyword evidence="14" id="KW-0460">Magnesium</keyword>
<dbReference type="GO" id="GO:0008033">
    <property type="term" value="P:tRNA processing"/>
    <property type="evidence" value="ECO:0007669"/>
    <property type="project" value="UniProtKB-KW"/>
</dbReference>
<accession>A0AAU9EDC0</accession>
<dbReference type="GO" id="GO:0019843">
    <property type="term" value="F:rRNA binding"/>
    <property type="evidence" value="ECO:0007669"/>
    <property type="project" value="UniProtKB-KW"/>
</dbReference>
<dbReference type="InterPro" id="IPR004659">
    <property type="entry name" value="RNase_E/G"/>
</dbReference>
<dbReference type="SMART" id="SM00316">
    <property type="entry name" value="S1"/>
    <property type="match status" value="1"/>
</dbReference>
<evidence type="ECO:0000259" key="16">
    <source>
        <dbReference type="SMART" id="SM00316"/>
    </source>
</evidence>
<organism evidence="17 18">
    <name type="scientific">Desulfoferula mesophila</name>
    <dbReference type="NCBI Taxonomy" id="3058419"/>
    <lineage>
        <taxon>Bacteria</taxon>
        <taxon>Pseudomonadati</taxon>
        <taxon>Thermodesulfobacteriota</taxon>
        <taxon>Desulfarculia</taxon>
        <taxon>Desulfarculales</taxon>
        <taxon>Desulfarculaceae</taxon>
        <taxon>Desulfoferula</taxon>
    </lineage>
</organism>
<evidence type="ECO:0000256" key="5">
    <source>
        <dbReference type="ARBA" id="ARBA00022490"/>
    </source>
</evidence>
<dbReference type="PANTHER" id="PTHR30001:SF0">
    <property type="entry name" value="RIBONUCLEASE G"/>
    <property type="match status" value="1"/>
</dbReference>
<dbReference type="CDD" id="cd04453">
    <property type="entry name" value="S1_RNase_E"/>
    <property type="match status" value="1"/>
</dbReference>
<dbReference type="Proteomes" id="UP001366166">
    <property type="component" value="Chromosome"/>
</dbReference>
<sequence length="498" mass="56388">MASTLLINARSYETRVALLENGQCVEVYVERHKQMSLAGNVYLGRVARVLPGMQAAFVDIGLPKAAFLYVSDVYEPPEEMQWEAGEVPTEAQRSPGSRIEQMLREGQEIMVQVAKEPLGNKGARITSHVTLPGRNLVLMPTIDHVGVSRRIEDPEERQRLRGLIEELRPTGMGFIARTVSEGADHQKLSAEMDFLRSLWDSIGQRRRLSQVPSLLHQDLSVSLRAVRDLFTREVDHLVIDCQEEYDMVVEFVSTFMPRLLPSVELYDRAEPIFDAYEVEPELARALERKVWLKSGGYVVIEKTEALTSIDVNTGRYVGGYNLEETIVKTNLEAVKEIACQIRLRDIGGLIVIDFIDMEREENRERVVAALEEALGADRSKTNVLFMSPLGLVEMTRKRVRESLGESLGEPCFYCEGSGRLRDPTTVCYEIFRALERELKNSVAGAVSVMVHPQVAEVMLQEERFALEELESLLQLTIHVVPNQSLHREHFELRPEARA</sequence>
<comment type="cofactor">
    <cofactor evidence="1">
        <name>Mg(2+)</name>
        <dbReference type="ChEBI" id="CHEBI:18420"/>
    </cofactor>
</comment>
<keyword evidence="6" id="KW-0698">rRNA processing</keyword>
<dbReference type="InterPro" id="IPR048583">
    <property type="entry name" value="RNase_E_G_thioredoxin-like"/>
</dbReference>
<dbReference type="GO" id="GO:0000049">
    <property type="term" value="F:tRNA binding"/>
    <property type="evidence" value="ECO:0007669"/>
    <property type="project" value="UniProtKB-KW"/>
</dbReference>
<keyword evidence="12" id="KW-0255">Endonuclease</keyword>
<dbReference type="GO" id="GO:0006364">
    <property type="term" value="P:rRNA processing"/>
    <property type="evidence" value="ECO:0007669"/>
    <property type="project" value="UniProtKB-KW"/>
</dbReference>
<evidence type="ECO:0000256" key="15">
    <source>
        <dbReference type="ARBA" id="ARBA00022884"/>
    </source>
</evidence>
<name>A0AAU9EDC0_9BACT</name>
<evidence type="ECO:0000256" key="3">
    <source>
        <dbReference type="ARBA" id="ARBA00005663"/>
    </source>
</evidence>
<proteinExistence type="inferred from homology"/>
<keyword evidence="18" id="KW-1185">Reference proteome</keyword>
<dbReference type="InterPro" id="IPR003029">
    <property type="entry name" value="S1_domain"/>
</dbReference>
<dbReference type="InterPro" id="IPR012340">
    <property type="entry name" value="NA-bd_OB-fold"/>
</dbReference>
<gene>
    <name evidence="17" type="primary">cafA</name>
    <name evidence="17" type="ORF">FAK_18860</name>
</gene>
<comment type="subcellular location">
    <subcellularLocation>
        <location evidence="2">Cytoplasm</location>
    </subcellularLocation>
</comment>
<dbReference type="GO" id="GO:0016787">
    <property type="term" value="F:hydrolase activity"/>
    <property type="evidence" value="ECO:0007669"/>
    <property type="project" value="UniProtKB-KW"/>
</dbReference>
<dbReference type="PANTHER" id="PTHR30001">
    <property type="entry name" value="RIBONUCLEASE"/>
    <property type="match status" value="1"/>
</dbReference>
<evidence type="ECO:0000256" key="7">
    <source>
        <dbReference type="ARBA" id="ARBA00022555"/>
    </source>
</evidence>
<evidence type="ECO:0000256" key="11">
    <source>
        <dbReference type="ARBA" id="ARBA00022730"/>
    </source>
</evidence>
<dbReference type="KEGG" id="dmp:FAK_18860"/>
<dbReference type="GO" id="GO:0004540">
    <property type="term" value="F:RNA nuclease activity"/>
    <property type="evidence" value="ECO:0007669"/>
    <property type="project" value="InterPro"/>
</dbReference>
<evidence type="ECO:0000256" key="9">
    <source>
        <dbReference type="ARBA" id="ARBA00022722"/>
    </source>
</evidence>
<comment type="similarity">
    <text evidence="3">Belongs to the RNase E/G family. RNase G subfamily.</text>
</comment>
<evidence type="ECO:0000313" key="18">
    <source>
        <dbReference type="Proteomes" id="UP001366166"/>
    </source>
</evidence>
<keyword evidence="13" id="KW-0378">Hydrolase</keyword>
<evidence type="ECO:0000256" key="10">
    <source>
        <dbReference type="ARBA" id="ARBA00022723"/>
    </source>
</evidence>
<protein>
    <recommendedName>
        <fullName evidence="4">Ribonuclease G</fullName>
    </recommendedName>
</protein>
<evidence type="ECO:0000256" key="1">
    <source>
        <dbReference type="ARBA" id="ARBA00001946"/>
    </source>
</evidence>
<keyword evidence="11" id="KW-0699">rRNA-binding</keyword>
<dbReference type="RefSeq" id="WP_338606492.1">
    <property type="nucleotide sequence ID" value="NZ_AP028679.1"/>
</dbReference>
<dbReference type="Gene3D" id="3.40.1260.20">
    <property type="entry name" value="Ribonuclease E, catalytic domain"/>
    <property type="match status" value="1"/>
</dbReference>
<evidence type="ECO:0000256" key="12">
    <source>
        <dbReference type="ARBA" id="ARBA00022759"/>
    </source>
</evidence>
<evidence type="ECO:0000256" key="8">
    <source>
        <dbReference type="ARBA" id="ARBA00022694"/>
    </source>
</evidence>
<evidence type="ECO:0000256" key="2">
    <source>
        <dbReference type="ARBA" id="ARBA00004496"/>
    </source>
</evidence>
<keyword evidence="15" id="KW-0694">RNA-binding</keyword>
<keyword evidence="9" id="KW-0540">Nuclease</keyword>
<dbReference type="SUPFAM" id="SSF50249">
    <property type="entry name" value="Nucleic acid-binding proteins"/>
    <property type="match status" value="1"/>
</dbReference>
<dbReference type="EMBL" id="AP028679">
    <property type="protein sequence ID" value="BEQ14820.1"/>
    <property type="molecule type" value="Genomic_DNA"/>
</dbReference>
<dbReference type="Pfam" id="PF20833">
    <property type="entry name" value="RNase_E_G_Thio"/>
    <property type="match status" value="1"/>
</dbReference>
<keyword evidence="8" id="KW-0819">tRNA processing</keyword>
<feature type="domain" description="S1 motif" evidence="16">
    <location>
        <begin position="37"/>
        <end position="128"/>
    </location>
</feature>
<dbReference type="GO" id="GO:0005737">
    <property type="term" value="C:cytoplasm"/>
    <property type="evidence" value="ECO:0007669"/>
    <property type="project" value="UniProtKB-SubCell"/>
</dbReference>
<dbReference type="Gene3D" id="2.40.50.140">
    <property type="entry name" value="Nucleic acid-binding proteins"/>
    <property type="match status" value="1"/>
</dbReference>
<dbReference type="GO" id="GO:0046872">
    <property type="term" value="F:metal ion binding"/>
    <property type="evidence" value="ECO:0007669"/>
    <property type="project" value="UniProtKB-KW"/>
</dbReference>
<evidence type="ECO:0000256" key="4">
    <source>
        <dbReference type="ARBA" id="ARBA00017719"/>
    </source>
</evidence>
<dbReference type="Pfam" id="PF10150">
    <property type="entry name" value="RNase_E_G"/>
    <property type="match status" value="1"/>
</dbReference>
<evidence type="ECO:0000256" key="6">
    <source>
        <dbReference type="ARBA" id="ARBA00022552"/>
    </source>
</evidence>
<keyword evidence="7" id="KW-0820">tRNA-binding</keyword>